<evidence type="ECO:0000256" key="4">
    <source>
        <dbReference type="ARBA" id="ARBA00023163"/>
    </source>
</evidence>
<keyword evidence="3" id="KW-0238">DNA-binding</keyword>
<dbReference type="InterPro" id="IPR011598">
    <property type="entry name" value="bHLH_dom"/>
</dbReference>
<proteinExistence type="predicted"/>
<dbReference type="EMBL" id="RXIC02000023">
    <property type="protein sequence ID" value="KAB1214502.1"/>
    <property type="molecule type" value="Genomic_DNA"/>
</dbReference>
<keyword evidence="5" id="KW-0539">Nucleus</keyword>
<protein>
    <submittedName>
        <fullName evidence="7">Transcription factor bHLH94</fullName>
    </submittedName>
</protein>
<dbReference type="InterPro" id="IPR036638">
    <property type="entry name" value="HLH_DNA-bd_sf"/>
</dbReference>
<dbReference type="GO" id="GO:0046983">
    <property type="term" value="F:protein dimerization activity"/>
    <property type="evidence" value="ECO:0007669"/>
    <property type="project" value="InterPro"/>
</dbReference>
<dbReference type="OrthoDB" id="684567at2759"/>
<evidence type="ECO:0000313" key="7">
    <source>
        <dbReference type="EMBL" id="KAB1214502.1"/>
    </source>
</evidence>
<organism evidence="7 8">
    <name type="scientific">Morella rubra</name>
    <name type="common">Chinese bayberry</name>
    <dbReference type="NCBI Taxonomy" id="262757"/>
    <lineage>
        <taxon>Eukaryota</taxon>
        <taxon>Viridiplantae</taxon>
        <taxon>Streptophyta</taxon>
        <taxon>Embryophyta</taxon>
        <taxon>Tracheophyta</taxon>
        <taxon>Spermatophyta</taxon>
        <taxon>Magnoliopsida</taxon>
        <taxon>eudicotyledons</taxon>
        <taxon>Gunneridae</taxon>
        <taxon>Pentapetalae</taxon>
        <taxon>rosids</taxon>
        <taxon>fabids</taxon>
        <taxon>Fagales</taxon>
        <taxon>Myricaceae</taxon>
        <taxon>Morella</taxon>
    </lineage>
</organism>
<dbReference type="InterPro" id="IPR054502">
    <property type="entry name" value="bHLH-TF_ACT-like_plant"/>
</dbReference>
<comment type="subcellular location">
    <subcellularLocation>
        <location evidence="1">Nucleus</location>
    </subcellularLocation>
</comment>
<dbReference type="Pfam" id="PF22754">
    <property type="entry name" value="bHLH-TF_ACT-like_plant"/>
    <property type="match status" value="1"/>
</dbReference>
<dbReference type="PROSITE" id="PS50888">
    <property type="entry name" value="BHLH"/>
    <property type="match status" value="1"/>
</dbReference>
<evidence type="ECO:0000256" key="3">
    <source>
        <dbReference type="ARBA" id="ARBA00023125"/>
    </source>
</evidence>
<dbReference type="PANTHER" id="PTHR11969:SF89">
    <property type="entry name" value="TRANSCRIPTION FACTOR BHLH99"/>
    <property type="match status" value="1"/>
</dbReference>
<accession>A0A6A1VNM7</accession>
<evidence type="ECO:0000256" key="2">
    <source>
        <dbReference type="ARBA" id="ARBA00023015"/>
    </source>
</evidence>
<dbReference type="GO" id="GO:0000981">
    <property type="term" value="F:DNA-binding transcription factor activity, RNA polymerase II-specific"/>
    <property type="evidence" value="ECO:0007669"/>
    <property type="project" value="TreeGrafter"/>
</dbReference>
<dbReference type="GO" id="GO:0000978">
    <property type="term" value="F:RNA polymerase II cis-regulatory region sequence-specific DNA binding"/>
    <property type="evidence" value="ECO:0007669"/>
    <property type="project" value="TreeGrafter"/>
</dbReference>
<evidence type="ECO:0000313" key="8">
    <source>
        <dbReference type="Proteomes" id="UP000516437"/>
    </source>
</evidence>
<evidence type="ECO:0000259" key="6">
    <source>
        <dbReference type="PROSITE" id="PS50888"/>
    </source>
</evidence>
<gene>
    <name evidence="7" type="ORF">CJ030_MR5G010392</name>
</gene>
<evidence type="ECO:0000256" key="1">
    <source>
        <dbReference type="ARBA" id="ARBA00004123"/>
    </source>
</evidence>
<keyword evidence="8" id="KW-1185">Reference proteome</keyword>
<keyword evidence="2" id="KW-0805">Transcription regulation</keyword>
<comment type="caution">
    <text evidence="7">The sequence shown here is derived from an EMBL/GenBank/DDBJ whole genome shotgun (WGS) entry which is preliminary data.</text>
</comment>
<dbReference type="SUPFAM" id="SSF47459">
    <property type="entry name" value="HLH, helix-loop-helix DNA-binding domain"/>
    <property type="match status" value="1"/>
</dbReference>
<dbReference type="Proteomes" id="UP000516437">
    <property type="component" value="Chromosome 5"/>
</dbReference>
<sequence>MNDYLAVLRSMMPASYVQRGDQASIIGGALNFVKELEQLLQSLQAQKRIKQRPDISLSSSFSGFFTFPQYSNCSTESRESMGEKRPAIADIEVTMIERHANVKVLSRQYPKQLLKMVAGLHSLHLIVLHLNVTTVENMVLYSFSVKVGEDSQLTSTNEIAAAVNEMVGRIQVEAPQFT</sequence>
<dbReference type="PANTHER" id="PTHR11969">
    <property type="entry name" value="MAX DIMERIZATION, MAD"/>
    <property type="match status" value="1"/>
</dbReference>
<name>A0A6A1VNM7_9ROSI</name>
<reference evidence="7 8" key="1">
    <citation type="journal article" date="2019" name="Plant Biotechnol. J.">
        <title>The red bayberry genome and genetic basis of sex determination.</title>
        <authorList>
            <person name="Jia H.M."/>
            <person name="Jia H.J."/>
            <person name="Cai Q.L."/>
            <person name="Wang Y."/>
            <person name="Zhao H.B."/>
            <person name="Yang W.F."/>
            <person name="Wang G.Y."/>
            <person name="Li Y.H."/>
            <person name="Zhan D.L."/>
            <person name="Shen Y.T."/>
            <person name="Niu Q.F."/>
            <person name="Chang L."/>
            <person name="Qiu J."/>
            <person name="Zhao L."/>
            <person name="Xie H.B."/>
            <person name="Fu W.Y."/>
            <person name="Jin J."/>
            <person name="Li X.W."/>
            <person name="Jiao Y."/>
            <person name="Zhou C.C."/>
            <person name="Tu T."/>
            <person name="Chai C.Y."/>
            <person name="Gao J.L."/>
            <person name="Fan L.J."/>
            <person name="van de Weg E."/>
            <person name="Wang J.Y."/>
            <person name="Gao Z.S."/>
        </authorList>
    </citation>
    <scope>NUCLEOTIDE SEQUENCE [LARGE SCALE GENOMIC DNA]</scope>
    <source>
        <tissue evidence="7">Leaves</tissue>
    </source>
</reference>
<keyword evidence="4" id="KW-0804">Transcription</keyword>
<dbReference type="AlphaFoldDB" id="A0A6A1VNM7"/>
<evidence type="ECO:0000256" key="5">
    <source>
        <dbReference type="ARBA" id="ARBA00023242"/>
    </source>
</evidence>
<dbReference type="GO" id="GO:0005634">
    <property type="term" value="C:nucleus"/>
    <property type="evidence" value="ECO:0007669"/>
    <property type="project" value="UniProtKB-SubCell"/>
</dbReference>
<feature type="domain" description="BHLH" evidence="6">
    <location>
        <begin position="1"/>
        <end position="36"/>
    </location>
</feature>